<dbReference type="Proteomes" id="UP000246278">
    <property type="component" value="Unassembled WGS sequence"/>
</dbReference>
<gene>
    <name evidence="2" type="ORF">CR164_10230</name>
</gene>
<feature type="transmembrane region" description="Helical" evidence="1">
    <location>
        <begin position="6"/>
        <end position="26"/>
    </location>
</feature>
<name>A0A317T474_9CHLB</name>
<dbReference type="EMBL" id="PDNZ01000007">
    <property type="protein sequence ID" value="PWW81404.1"/>
    <property type="molecule type" value="Genomic_DNA"/>
</dbReference>
<feature type="transmembrane region" description="Helical" evidence="1">
    <location>
        <begin position="80"/>
        <end position="100"/>
    </location>
</feature>
<protein>
    <submittedName>
        <fullName evidence="2">Uncharacterized protein</fullName>
    </submittedName>
</protein>
<accession>A0A317T474</accession>
<keyword evidence="3" id="KW-1185">Reference proteome</keyword>
<proteinExistence type="predicted"/>
<evidence type="ECO:0000313" key="3">
    <source>
        <dbReference type="Proteomes" id="UP000246278"/>
    </source>
</evidence>
<keyword evidence="1" id="KW-0472">Membrane</keyword>
<comment type="caution">
    <text evidence="2">The sequence shown here is derived from an EMBL/GenBank/DDBJ whole genome shotgun (WGS) entry which is preliminary data.</text>
</comment>
<feature type="transmembrane region" description="Helical" evidence="1">
    <location>
        <begin position="131"/>
        <end position="149"/>
    </location>
</feature>
<dbReference type="AlphaFoldDB" id="A0A317T474"/>
<keyword evidence="1" id="KW-0812">Transmembrane</keyword>
<reference evidence="3" key="1">
    <citation type="submission" date="2017-10" db="EMBL/GenBank/DDBJ databases">
        <authorList>
            <person name="Gaisin V.A."/>
            <person name="Rysina M.S."/>
            <person name="Grouzdev D.S."/>
        </authorList>
    </citation>
    <scope>NUCLEOTIDE SEQUENCE [LARGE SCALE GENOMIC DNA]</scope>
    <source>
        <strain evidence="3">V1</strain>
    </source>
</reference>
<organism evidence="2 3">
    <name type="scientific">Prosthecochloris marina</name>
    <dbReference type="NCBI Taxonomy" id="2017681"/>
    <lineage>
        <taxon>Bacteria</taxon>
        <taxon>Pseudomonadati</taxon>
        <taxon>Chlorobiota</taxon>
        <taxon>Chlorobiia</taxon>
        <taxon>Chlorobiales</taxon>
        <taxon>Chlorobiaceae</taxon>
        <taxon>Prosthecochloris</taxon>
    </lineage>
</organism>
<evidence type="ECO:0000313" key="2">
    <source>
        <dbReference type="EMBL" id="PWW81404.1"/>
    </source>
</evidence>
<sequence>MFMKGINFAIAMGIAILLPMLVFYGVKTFSPAPNWEDYHTGQFFEEPPAEDITPAEKAEMARQREEASARYNAANKQHQMHLFFTAVPVGLIAVIAGTFIRVPALAPGMVFGGIVTLVEGYLFNWPELSDPIKFVSLLTALIVLGITAYRRLGSDEKKKTLDG</sequence>
<keyword evidence="1" id="KW-1133">Transmembrane helix</keyword>
<evidence type="ECO:0000256" key="1">
    <source>
        <dbReference type="SAM" id="Phobius"/>
    </source>
</evidence>